<feature type="domain" description="Aminotransferase class I/classII large" evidence="6">
    <location>
        <begin position="31"/>
        <end position="366"/>
    </location>
</feature>
<evidence type="ECO:0000256" key="4">
    <source>
        <dbReference type="ARBA" id="ARBA00022898"/>
    </source>
</evidence>
<comment type="caution">
    <text evidence="7">The sequence shown here is derived from an EMBL/GenBank/DDBJ whole genome shotgun (WGS) entry which is preliminary data.</text>
</comment>
<reference evidence="7 8" key="1">
    <citation type="submission" date="2019-05" db="EMBL/GenBank/DDBJ databases">
        <authorList>
            <person name="Lee S.D."/>
        </authorList>
    </citation>
    <scope>NUCLEOTIDE SEQUENCE [LARGE SCALE GENOMIC DNA]</scope>
    <source>
        <strain evidence="7 8">C5-26</strain>
    </source>
</reference>
<gene>
    <name evidence="7" type="ORF">FGL98_04110</name>
</gene>
<organism evidence="7 8">
    <name type="scientific">Leekyejoonella antrihumi</name>
    <dbReference type="NCBI Taxonomy" id="1660198"/>
    <lineage>
        <taxon>Bacteria</taxon>
        <taxon>Bacillati</taxon>
        <taxon>Actinomycetota</taxon>
        <taxon>Actinomycetes</taxon>
        <taxon>Micrococcales</taxon>
        <taxon>Dermacoccaceae</taxon>
        <taxon>Leekyejoonella</taxon>
    </lineage>
</organism>
<protein>
    <recommendedName>
        <fullName evidence="2">8-amino-7-oxononanoate synthase</fullName>
        <ecNumber evidence="2">2.3.1.47</ecNumber>
    </recommendedName>
</protein>
<dbReference type="Gene3D" id="3.90.1150.10">
    <property type="entry name" value="Aspartate Aminotransferase, domain 1"/>
    <property type="match status" value="1"/>
</dbReference>
<dbReference type="Pfam" id="PF00155">
    <property type="entry name" value="Aminotran_1_2"/>
    <property type="match status" value="1"/>
</dbReference>
<dbReference type="InterPro" id="IPR050087">
    <property type="entry name" value="AON_synthase_class-II"/>
</dbReference>
<dbReference type="GO" id="GO:0009102">
    <property type="term" value="P:biotin biosynthetic process"/>
    <property type="evidence" value="ECO:0007669"/>
    <property type="project" value="TreeGrafter"/>
</dbReference>
<dbReference type="EMBL" id="VCQV01000004">
    <property type="protein sequence ID" value="TWP37904.1"/>
    <property type="molecule type" value="Genomic_DNA"/>
</dbReference>
<dbReference type="EC" id="2.3.1.47" evidence="2"/>
<proteinExistence type="predicted"/>
<evidence type="ECO:0000256" key="1">
    <source>
        <dbReference type="ARBA" id="ARBA00001933"/>
    </source>
</evidence>
<reference evidence="7 8" key="2">
    <citation type="submission" date="2019-08" db="EMBL/GenBank/DDBJ databases">
        <title>Jejuicoccus antrihumi gen. nov., sp. nov., a new member of the family Dermacoccaceae isolated from a cave.</title>
        <authorList>
            <person name="Schumann P."/>
            <person name="Kim I.S."/>
        </authorList>
    </citation>
    <scope>NUCLEOTIDE SEQUENCE [LARGE SCALE GENOMIC DNA]</scope>
    <source>
        <strain evidence="7 8">C5-26</strain>
    </source>
</reference>
<comment type="cofactor">
    <cofactor evidence="1">
        <name>pyridoxal 5'-phosphate</name>
        <dbReference type="ChEBI" id="CHEBI:597326"/>
    </cofactor>
</comment>
<keyword evidence="4" id="KW-0663">Pyridoxal phosphate</keyword>
<evidence type="ECO:0000313" key="8">
    <source>
        <dbReference type="Proteomes" id="UP000320244"/>
    </source>
</evidence>
<dbReference type="GO" id="GO:0008710">
    <property type="term" value="F:8-amino-7-oxononanoate synthase activity"/>
    <property type="evidence" value="ECO:0007669"/>
    <property type="project" value="UniProtKB-EC"/>
</dbReference>
<dbReference type="Gene3D" id="3.40.640.10">
    <property type="entry name" value="Type I PLP-dependent aspartate aminotransferase-like (Major domain)"/>
    <property type="match status" value="1"/>
</dbReference>
<dbReference type="PANTHER" id="PTHR13693:SF100">
    <property type="entry name" value="8-AMINO-7-OXONONANOATE SYNTHASE"/>
    <property type="match status" value="1"/>
</dbReference>
<dbReference type="InterPro" id="IPR015422">
    <property type="entry name" value="PyrdxlP-dep_Trfase_small"/>
</dbReference>
<dbReference type="GO" id="GO:0030170">
    <property type="term" value="F:pyridoxal phosphate binding"/>
    <property type="evidence" value="ECO:0007669"/>
    <property type="project" value="InterPro"/>
</dbReference>
<dbReference type="AlphaFoldDB" id="A0A563E7V1"/>
<evidence type="ECO:0000256" key="2">
    <source>
        <dbReference type="ARBA" id="ARBA00013187"/>
    </source>
</evidence>
<keyword evidence="8" id="KW-1185">Reference proteome</keyword>
<evidence type="ECO:0000259" key="6">
    <source>
        <dbReference type="Pfam" id="PF00155"/>
    </source>
</evidence>
<sequence length="377" mass="39670">MNSFTQWLTQAASDRDTAGLTRRLVVHKSRNLIDLAGNDYLGLRRDERVLSASIAAAEEFGAGAGASRLVTGTWRVHEELERAIASLTGAATALAFSTGYHANLGVLTALADRDTLIISDAHNHASIVDAARLARGTVQVVPHKDVQAVAHALAGRTQPRALVVVESIFSVLGDQAPLLELLDLVERHDALLMVDEAHAIGVIGDRGEGMLGSLGMADHERVVATTSLSKSLAAQGGAFFGSHIVREHLVNTARPFIYDTGLAPASAGAAIGALEVLAQEPDLVKRVQIAADRLATACEVAHPDGAVLSVPMASPHAALAAVDVCAAHGIRIGCFRPPSTPDGISRLRLTAHANLSETDLDFCAAALREVVRRSRHD</sequence>
<dbReference type="OrthoDB" id="9807157at2"/>
<dbReference type="PANTHER" id="PTHR13693">
    <property type="entry name" value="CLASS II AMINOTRANSFERASE/8-AMINO-7-OXONONANOATE SYNTHASE"/>
    <property type="match status" value="1"/>
</dbReference>
<name>A0A563E7V1_9MICO</name>
<comment type="catalytic activity">
    <reaction evidence="5">
        <text>6-carboxyhexanoyl-[ACP] + L-alanine + H(+) = (8S)-8-amino-7-oxononanoate + holo-[ACP] + CO2</text>
        <dbReference type="Rhea" id="RHEA:42288"/>
        <dbReference type="Rhea" id="RHEA-COMP:9685"/>
        <dbReference type="Rhea" id="RHEA-COMP:9955"/>
        <dbReference type="ChEBI" id="CHEBI:15378"/>
        <dbReference type="ChEBI" id="CHEBI:16526"/>
        <dbReference type="ChEBI" id="CHEBI:57972"/>
        <dbReference type="ChEBI" id="CHEBI:64479"/>
        <dbReference type="ChEBI" id="CHEBI:78846"/>
        <dbReference type="ChEBI" id="CHEBI:149468"/>
        <dbReference type="EC" id="2.3.1.47"/>
    </reaction>
</comment>
<accession>A0A563E7V1</accession>
<dbReference type="InterPro" id="IPR015421">
    <property type="entry name" value="PyrdxlP-dep_Trfase_major"/>
</dbReference>
<keyword evidence="3" id="KW-0808">Transferase</keyword>
<evidence type="ECO:0000256" key="5">
    <source>
        <dbReference type="ARBA" id="ARBA00047715"/>
    </source>
</evidence>
<dbReference type="InterPro" id="IPR015424">
    <property type="entry name" value="PyrdxlP-dep_Trfase"/>
</dbReference>
<dbReference type="RefSeq" id="WP_146315474.1">
    <property type="nucleotide sequence ID" value="NZ_VCQV01000004.1"/>
</dbReference>
<dbReference type="SUPFAM" id="SSF53383">
    <property type="entry name" value="PLP-dependent transferases"/>
    <property type="match status" value="1"/>
</dbReference>
<dbReference type="InterPro" id="IPR004839">
    <property type="entry name" value="Aminotransferase_I/II_large"/>
</dbReference>
<dbReference type="Proteomes" id="UP000320244">
    <property type="component" value="Unassembled WGS sequence"/>
</dbReference>
<evidence type="ECO:0000256" key="3">
    <source>
        <dbReference type="ARBA" id="ARBA00022679"/>
    </source>
</evidence>
<evidence type="ECO:0000313" key="7">
    <source>
        <dbReference type="EMBL" id="TWP37904.1"/>
    </source>
</evidence>